<protein>
    <recommendedName>
        <fullName evidence="4">Peptidase A2 domain-containing protein</fullName>
    </recommendedName>
</protein>
<proteinExistence type="predicted"/>
<organism evidence="2 3">
    <name type="scientific">Ustilago bromivora</name>
    <dbReference type="NCBI Taxonomy" id="307758"/>
    <lineage>
        <taxon>Eukaryota</taxon>
        <taxon>Fungi</taxon>
        <taxon>Dikarya</taxon>
        <taxon>Basidiomycota</taxon>
        <taxon>Ustilaginomycotina</taxon>
        <taxon>Ustilaginomycetes</taxon>
        <taxon>Ustilaginales</taxon>
        <taxon>Ustilaginaceae</taxon>
        <taxon>Ustilago</taxon>
    </lineage>
</organism>
<dbReference type="Proteomes" id="UP000179920">
    <property type="component" value="Chromosome XVIII"/>
</dbReference>
<evidence type="ECO:0008006" key="4">
    <source>
        <dbReference type="Google" id="ProtNLM"/>
    </source>
</evidence>
<dbReference type="Gene3D" id="2.40.70.10">
    <property type="entry name" value="Acid Proteases"/>
    <property type="match status" value="1"/>
</dbReference>
<dbReference type="AlphaFoldDB" id="A0A1K0GXE9"/>
<feature type="compositionally biased region" description="Polar residues" evidence="1">
    <location>
        <begin position="1"/>
        <end position="10"/>
    </location>
</feature>
<gene>
    <name evidence="2" type="ORF">UBRO_20923</name>
</gene>
<sequence>MPPFTHSSCDPDTASDLGERSNPDPKVTNTPLPPSVDIETIIQTVTAQLVEVEASKAANLAHRQVFQCHRLPTEPTAEPQATGEPVSSETSSPNTSCRPTIKPDNIGTYDGNADNLEFFLGCMKSLIESQQDPVWEVLSLKLSHSASGRLPRAGEHKWEWSKESIASYFYTKLSLLHAAFPTHQETDLLNEIHYSLPASLQLDVQTHLLAKPNMDDLLTELCNLEGPWKATLCSSSCYNLRNSLLPQPLTLSITFSTPNPPMSSTVNSPCDKATLPCLDSRASTKYGLAANYSPANISYIKKDGCSVQTYQLPNFRQLITLGHLCRSCSQDHFDFEHDFLSHQPKTEAHIIQAKLDLIWAYRYSTTCLEPVCTYDEYTLSPDALVETSSSWNQTGGRQDRNAQKLEELKSDNHHQSATEPIRGDIAAPELTNIVFLLNPDIHSKSIPLLCCRKNPHSATIDLPPVHATGSGWAFARHIPTMAFVRLNALDPHLSLINTGATLSIIDKKLAHDLHLLPLWGPSIQVNRVGHNHSLGFTTLVFSIQGRRNNDLVLLHSLADFHVLSNFSPGILLGLDVIHLTGMVINIHSGRAQVQDVCFPIYDTRGKTMSAKNNVQYTVDSSLWTSPDDSGPLAVPSTILDHNNTGLWVANYGSTPVDIQSDT</sequence>
<feature type="compositionally biased region" description="Polar residues" evidence="1">
    <location>
        <begin position="85"/>
        <end position="98"/>
    </location>
</feature>
<dbReference type="EMBL" id="LT558134">
    <property type="protein sequence ID" value="SAM85679.1"/>
    <property type="molecule type" value="Genomic_DNA"/>
</dbReference>
<reference evidence="3" key="1">
    <citation type="submission" date="2016-04" db="EMBL/GenBank/DDBJ databases">
        <authorList>
            <person name="Guldener U."/>
            <person name="Guldener U."/>
        </authorList>
    </citation>
    <scope>NUCLEOTIDE SEQUENCE [LARGE SCALE GENOMIC DNA]</scope>
    <source>
        <strain evidence="3">UB2112</strain>
    </source>
</reference>
<feature type="region of interest" description="Disordered" evidence="1">
    <location>
        <begin position="1"/>
        <end position="34"/>
    </location>
</feature>
<feature type="region of interest" description="Disordered" evidence="1">
    <location>
        <begin position="74"/>
        <end position="100"/>
    </location>
</feature>
<accession>A0A1K0GXE9</accession>
<dbReference type="OrthoDB" id="3359351at2759"/>
<evidence type="ECO:0000313" key="2">
    <source>
        <dbReference type="EMBL" id="SAM85679.1"/>
    </source>
</evidence>
<evidence type="ECO:0000313" key="3">
    <source>
        <dbReference type="Proteomes" id="UP000179920"/>
    </source>
</evidence>
<dbReference type="InterPro" id="IPR021109">
    <property type="entry name" value="Peptidase_aspartic_dom_sf"/>
</dbReference>
<name>A0A1K0GXE9_9BASI</name>
<evidence type="ECO:0000256" key="1">
    <source>
        <dbReference type="SAM" id="MobiDB-lite"/>
    </source>
</evidence>